<dbReference type="InterPro" id="IPR000600">
    <property type="entry name" value="ROK"/>
</dbReference>
<dbReference type="Pfam" id="PF00480">
    <property type="entry name" value="ROK"/>
    <property type="match status" value="1"/>
</dbReference>
<dbReference type="SUPFAM" id="SSF53067">
    <property type="entry name" value="Actin-like ATPase domain"/>
    <property type="match status" value="1"/>
</dbReference>
<comment type="caution">
    <text evidence="3">The sequence shown here is derived from an EMBL/GenBank/DDBJ whole genome shotgun (WGS) entry which is preliminary data.</text>
</comment>
<dbReference type="InterPro" id="IPR043129">
    <property type="entry name" value="ATPase_NBD"/>
</dbReference>
<dbReference type="Gene3D" id="3.30.420.40">
    <property type="match status" value="1"/>
</dbReference>
<keyword evidence="4" id="KW-1185">Reference proteome</keyword>
<evidence type="ECO:0000313" key="3">
    <source>
        <dbReference type="EMBL" id="MBA4860993.1"/>
    </source>
</evidence>
<feature type="region of interest" description="Disordered" evidence="2">
    <location>
        <begin position="110"/>
        <end position="133"/>
    </location>
</feature>
<dbReference type="Proteomes" id="UP000586976">
    <property type="component" value="Unassembled WGS sequence"/>
</dbReference>
<dbReference type="AlphaFoldDB" id="A0A7W2CXM8"/>
<evidence type="ECO:0000313" key="4">
    <source>
        <dbReference type="Proteomes" id="UP000586976"/>
    </source>
</evidence>
<gene>
    <name evidence="3" type="ORF">H1V43_06275</name>
</gene>
<feature type="compositionally biased region" description="Low complexity" evidence="2">
    <location>
        <begin position="111"/>
        <end position="129"/>
    </location>
</feature>
<name>A0A7W2CXM8_9ACTN</name>
<dbReference type="RefSeq" id="WP_181863054.1">
    <property type="nucleotide sequence ID" value="NZ_JACEQY010000004.1"/>
</dbReference>
<proteinExistence type="inferred from homology"/>
<reference evidence="3 4" key="1">
    <citation type="submission" date="2020-07" db="EMBL/GenBank/DDBJ databases">
        <title>Streptomyces isolated from Indian soil.</title>
        <authorList>
            <person name="Mandal S."/>
            <person name="Maiti P.K."/>
        </authorList>
    </citation>
    <scope>NUCLEOTIDE SEQUENCE [LARGE SCALE GENOMIC DNA]</scope>
    <source>
        <strain evidence="3 4">PSKA54</strain>
    </source>
</reference>
<organism evidence="3 4">
    <name type="scientific">Streptomyces himalayensis subsp. aureolus</name>
    <dbReference type="NCBI Taxonomy" id="2758039"/>
    <lineage>
        <taxon>Bacteria</taxon>
        <taxon>Bacillati</taxon>
        <taxon>Actinomycetota</taxon>
        <taxon>Actinomycetes</taxon>
        <taxon>Kitasatosporales</taxon>
        <taxon>Streptomycetaceae</taxon>
        <taxon>Streptomyces</taxon>
        <taxon>Streptomyces himalayensis</taxon>
    </lineage>
</organism>
<evidence type="ECO:0000256" key="1">
    <source>
        <dbReference type="ARBA" id="ARBA00006479"/>
    </source>
</evidence>
<dbReference type="EMBL" id="JACEQY010000004">
    <property type="protein sequence ID" value="MBA4860993.1"/>
    <property type="molecule type" value="Genomic_DNA"/>
</dbReference>
<evidence type="ECO:0000256" key="2">
    <source>
        <dbReference type="SAM" id="MobiDB-lite"/>
    </source>
</evidence>
<accession>A0A7W2CXM8</accession>
<protein>
    <submittedName>
        <fullName evidence="3">ROK family protein</fullName>
    </submittedName>
</protein>
<comment type="similarity">
    <text evidence="1">Belongs to the ROK (NagC/XylR) family.</text>
</comment>
<sequence>MSEETGGLTVGVDLGGTKIAAGTVDPGGEIVSRVRVPTPHDPDRIAEAIAEAVQRVREGWDDVRAVGVGAAGYVDNAALVAGAQRAALHQVDVDPEPALTELARLQKAARSRSATRSAASGARLAGSAAHQLARKGRGGRVTRILELLPA</sequence>